<sequence>HDIQSYLTVTSFRSRIIAVMAQHGTVVSSGFVYCGTTTCWRHSWELLWEGRYVVVILTVFSLHNKCSQFTLEVFATVLQLLSHIDPAKVYKYNRFNFFHHTCIGRFESQCNILKRTMDTFEYCFIPQANQLRLPLFAIPK</sequence>
<dbReference type="EnsemblPlants" id="AET6Gv20817300.24">
    <property type="protein sequence ID" value="AET6Gv20817300.24"/>
    <property type="gene ID" value="AET6Gv20817300"/>
</dbReference>
<proteinExistence type="predicted"/>
<keyword evidence="2" id="KW-1185">Reference proteome</keyword>
<organism evidence="1 2">
    <name type="scientific">Aegilops tauschii subsp. strangulata</name>
    <name type="common">Goatgrass</name>
    <dbReference type="NCBI Taxonomy" id="200361"/>
    <lineage>
        <taxon>Eukaryota</taxon>
        <taxon>Viridiplantae</taxon>
        <taxon>Streptophyta</taxon>
        <taxon>Embryophyta</taxon>
        <taxon>Tracheophyta</taxon>
        <taxon>Spermatophyta</taxon>
        <taxon>Magnoliopsida</taxon>
        <taxon>Liliopsida</taxon>
        <taxon>Poales</taxon>
        <taxon>Poaceae</taxon>
        <taxon>BOP clade</taxon>
        <taxon>Pooideae</taxon>
        <taxon>Triticodae</taxon>
        <taxon>Triticeae</taxon>
        <taxon>Triticinae</taxon>
        <taxon>Aegilops</taxon>
    </lineage>
</organism>
<reference evidence="1" key="5">
    <citation type="journal article" date="2021" name="G3 (Bethesda)">
        <title>Aegilops tauschii genome assembly Aet v5.0 features greater sequence contiguity and improved annotation.</title>
        <authorList>
            <person name="Wang L."/>
            <person name="Zhu T."/>
            <person name="Rodriguez J.C."/>
            <person name="Deal K.R."/>
            <person name="Dubcovsky J."/>
            <person name="McGuire P.E."/>
            <person name="Lux T."/>
            <person name="Spannagl M."/>
            <person name="Mayer K.F.X."/>
            <person name="Baldrich P."/>
            <person name="Meyers B.C."/>
            <person name="Huo N."/>
            <person name="Gu Y.Q."/>
            <person name="Zhou H."/>
            <person name="Devos K.M."/>
            <person name="Bennetzen J.L."/>
            <person name="Unver T."/>
            <person name="Budak H."/>
            <person name="Gulick P.J."/>
            <person name="Galiba G."/>
            <person name="Kalapos B."/>
            <person name="Nelson D.R."/>
            <person name="Li P."/>
            <person name="You F.M."/>
            <person name="Luo M.C."/>
            <person name="Dvorak J."/>
        </authorList>
    </citation>
    <scope>NUCLEOTIDE SEQUENCE [LARGE SCALE GENOMIC DNA]</scope>
    <source>
        <strain evidence="1">cv. AL8/78</strain>
    </source>
</reference>
<name>A0A453PQT6_AEGTS</name>
<protein>
    <submittedName>
        <fullName evidence="1">Uncharacterized protein</fullName>
    </submittedName>
</protein>
<dbReference type="Proteomes" id="UP000015105">
    <property type="component" value="Chromosome 6D"/>
</dbReference>
<dbReference type="Gramene" id="AET6Gv20817300.24">
    <property type="protein sequence ID" value="AET6Gv20817300.24"/>
    <property type="gene ID" value="AET6Gv20817300"/>
</dbReference>
<accession>A0A453PQT6</accession>
<reference evidence="2" key="1">
    <citation type="journal article" date="2014" name="Science">
        <title>Ancient hybridizations among the ancestral genomes of bread wheat.</title>
        <authorList>
            <consortium name="International Wheat Genome Sequencing Consortium,"/>
            <person name="Marcussen T."/>
            <person name="Sandve S.R."/>
            <person name="Heier L."/>
            <person name="Spannagl M."/>
            <person name="Pfeifer M."/>
            <person name="Jakobsen K.S."/>
            <person name="Wulff B.B."/>
            <person name="Steuernagel B."/>
            <person name="Mayer K.F."/>
            <person name="Olsen O.A."/>
        </authorList>
    </citation>
    <scope>NUCLEOTIDE SEQUENCE [LARGE SCALE GENOMIC DNA]</scope>
    <source>
        <strain evidence="2">cv. AL8/78</strain>
    </source>
</reference>
<reference evidence="1" key="3">
    <citation type="journal article" date="2017" name="Nature">
        <title>Genome sequence of the progenitor of the wheat D genome Aegilops tauschii.</title>
        <authorList>
            <person name="Luo M.C."/>
            <person name="Gu Y.Q."/>
            <person name="Puiu D."/>
            <person name="Wang H."/>
            <person name="Twardziok S.O."/>
            <person name="Deal K.R."/>
            <person name="Huo N."/>
            <person name="Zhu T."/>
            <person name="Wang L."/>
            <person name="Wang Y."/>
            <person name="McGuire P.E."/>
            <person name="Liu S."/>
            <person name="Long H."/>
            <person name="Ramasamy R.K."/>
            <person name="Rodriguez J.C."/>
            <person name="Van S.L."/>
            <person name="Yuan L."/>
            <person name="Wang Z."/>
            <person name="Xia Z."/>
            <person name="Xiao L."/>
            <person name="Anderson O.D."/>
            <person name="Ouyang S."/>
            <person name="Liang Y."/>
            <person name="Zimin A.V."/>
            <person name="Pertea G."/>
            <person name="Qi P."/>
            <person name="Bennetzen J.L."/>
            <person name="Dai X."/>
            <person name="Dawson M.W."/>
            <person name="Muller H.G."/>
            <person name="Kugler K."/>
            <person name="Rivarola-Duarte L."/>
            <person name="Spannagl M."/>
            <person name="Mayer K.F.X."/>
            <person name="Lu F.H."/>
            <person name="Bevan M.W."/>
            <person name="Leroy P."/>
            <person name="Li P."/>
            <person name="You F.M."/>
            <person name="Sun Q."/>
            <person name="Liu Z."/>
            <person name="Lyons E."/>
            <person name="Wicker T."/>
            <person name="Salzberg S.L."/>
            <person name="Devos K.M."/>
            <person name="Dvorak J."/>
        </authorList>
    </citation>
    <scope>NUCLEOTIDE SEQUENCE [LARGE SCALE GENOMIC DNA]</scope>
    <source>
        <strain evidence="1">cv. AL8/78</strain>
    </source>
</reference>
<reference evidence="1" key="4">
    <citation type="submission" date="2019-03" db="UniProtKB">
        <authorList>
            <consortium name="EnsemblPlants"/>
        </authorList>
    </citation>
    <scope>IDENTIFICATION</scope>
</reference>
<dbReference type="AlphaFoldDB" id="A0A453PQT6"/>
<reference evidence="2" key="2">
    <citation type="journal article" date="2017" name="Nat. Plants">
        <title>The Aegilops tauschii genome reveals multiple impacts of transposons.</title>
        <authorList>
            <person name="Zhao G."/>
            <person name="Zou C."/>
            <person name="Li K."/>
            <person name="Wang K."/>
            <person name="Li T."/>
            <person name="Gao L."/>
            <person name="Zhang X."/>
            <person name="Wang H."/>
            <person name="Yang Z."/>
            <person name="Liu X."/>
            <person name="Jiang W."/>
            <person name="Mao L."/>
            <person name="Kong X."/>
            <person name="Jiao Y."/>
            <person name="Jia J."/>
        </authorList>
    </citation>
    <scope>NUCLEOTIDE SEQUENCE [LARGE SCALE GENOMIC DNA]</scope>
    <source>
        <strain evidence="2">cv. AL8/78</strain>
    </source>
</reference>
<evidence type="ECO:0000313" key="2">
    <source>
        <dbReference type="Proteomes" id="UP000015105"/>
    </source>
</evidence>
<evidence type="ECO:0000313" key="1">
    <source>
        <dbReference type="EnsemblPlants" id="AET6Gv20817300.24"/>
    </source>
</evidence>